<dbReference type="InterPro" id="IPR001478">
    <property type="entry name" value="PDZ"/>
</dbReference>
<dbReference type="PROSITE" id="PS51257">
    <property type="entry name" value="PROKAR_LIPOPROTEIN"/>
    <property type="match status" value="1"/>
</dbReference>
<dbReference type="InterPro" id="IPR029045">
    <property type="entry name" value="ClpP/crotonase-like_dom_sf"/>
</dbReference>
<dbReference type="Gene3D" id="2.30.42.10">
    <property type="match status" value="1"/>
</dbReference>
<dbReference type="PANTHER" id="PTHR32060:SF30">
    <property type="entry name" value="CARBOXY-TERMINAL PROCESSING PROTEASE CTPA"/>
    <property type="match status" value="1"/>
</dbReference>
<proteinExistence type="inferred from homology"/>
<keyword evidence="9" id="KW-1185">Reference proteome</keyword>
<dbReference type="GO" id="GO:0006508">
    <property type="term" value="P:proteolysis"/>
    <property type="evidence" value="ECO:0007669"/>
    <property type="project" value="UniProtKB-KW"/>
</dbReference>
<keyword evidence="3 5" id="KW-0378">Hydrolase</keyword>
<dbReference type="RefSeq" id="WP_138931146.1">
    <property type="nucleotide sequence ID" value="NZ_SWMU01000001.1"/>
</dbReference>
<dbReference type="Pfam" id="PF13180">
    <property type="entry name" value="PDZ_2"/>
    <property type="match status" value="1"/>
</dbReference>
<evidence type="ECO:0000256" key="5">
    <source>
        <dbReference type="RuleBase" id="RU004404"/>
    </source>
</evidence>
<comment type="caution">
    <text evidence="8">The sequence shown here is derived from an EMBL/GenBank/DDBJ whole genome shotgun (WGS) entry which is preliminary data.</text>
</comment>
<dbReference type="CDD" id="cd07560">
    <property type="entry name" value="Peptidase_S41_CPP"/>
    <property type="match status" value="1"/>
</dbReference>
<dbReference type="Gene3D" id="3.30.750.44">
    <property type="match status" value="1"/>
</dbReference>
<dbReference type="GO" id="GO:0030288">
    <property type="term" value="C:outer membrane-bounded periplasmic space"/>
    <property type="evidence" value="ECO:0007669"/>
    <property type="project" value="TreeGrafter"/>
</dbReference>
<evidence type="ECO:0000313" key="8">
    <source>
        <dbReference type="EMBL" id="TKS57445.1"/>
    </source>
</evidence>
<feature type="domain" description="PDZ" evidence="7">
    <location>
        <begin position="86"/>
        <end position="159"/>
    </location>
</feature>
<evidence type="ECO:0000313" key="9">
    <source>
        <dbReference type="Proteomes" id="UP000306552"/>
    </source>
</evidence>
<dbReference type="InterPro" id="IPR036034">
    <property type="entry name" value="PDZ_sf"/>
</dbReference>
<evidence type="ECO:0000256" key="4">
    <source>
        <dbReference type="ARBA" id="ARBA00022825"/>
    </source>
</evidence>
<dbReference type="NCBIfam" id="TIGR00225">
    <property type="entry name" value="prc"/>
    <property type="match status" value="1"/>
</dbReference>
<dbReference type="InterPro" id="IPR004447">
    <property type="entry name" value="Peptidase_S41A"/>
</dbReference>
<dbReference type="GO" id="GO:0007165">
    <property type="term" value="P:signal transduction"/>
    <property type="evidence" value="ECO:0007669"/>
    <property type="project" value="TreeGrafter"/>
</dbReference>
<dbReference type="GO" id="GO:0008236">
    <property type="term" value="F:serine-type peptidase activity"/>
    <property type="evidence" value="ECO:0007669"/>
    <property type="project" value="UniProtKB-KW"/>
</dbReference>
<feature type="transmembrane region" description="Helical" evidence="6">
    <location>
        <begin position="7"/>
        <end position="27"/>
    </location>
</feature>
<comment type="similarity">
    <text evidence="1 5">Belongs to the peptidase S41A family.</text>
</comment>
<dbReference type="GO" id="GO:0004175">
    <property type="term" value="F:endopeptidase activity"/>
    <property type="evidence" value="ECO:0007669"/>
    <property type="project" value="TreeGrafter"/>
</dbReference>
<evidence type="ECO:0000256" key="3">
    <source>
        <dbReference type="ARBA" id="ARBA00022801"/>
    </source>
</evidence>
<name>A0A4V6AP61_9FLAO</name>
<dbReference type="Proteomes" id="UP000306552">
    <property type="component" value="Unassembled WGS sequence"/>
</dbReference>
<dbReference type="PANTHER" id="PTHR32060">
    <property type="entry name" value="TAIL-SPECIFIC PROTEASE"/>
    <property type="match status" value="1"/>
</dbReference>
<keyword evidence="2 5" id="KW-0645">Protease</keyword>
<dbReference type="OrthoDB" id="9812068at2"/>
<reference evidence="8 9" key="1">
    <citation type="submission" date="2019-04" db="EMBL/GenBank/DDBJ databases">
        <title>Psychroflexus halotolerans sp. nov., isolated from a marine solar saltern.</title>
        <authorList>
            <person name="Feng X."/>
        </authorList>
    </citation>
    <scope>NUCLEOTIDE SEQUENCE [LARGE SCALE GENOMIC DNA]</scope>
    <source>
        <strain evidence="8 9">WDS2C27</strain>
    </source>
</reference>
<dbReference type="PROSITE" id="PS50106">
    <property type="entry name" value="PDZ"/>
    <property type="match status" value="1"/>
</dbReference>
<evidence type="ECO:0000256" key="1">
    <source>
        <dbReference type="ARBA" id="ARBA00009179"/>
    </source>
</evidence>
<dbReference type="SUPFAM" id="SSF50156">
    <property type="entry name" value="PDZ domain-like"/>
    <property type="match status" value="1"/>
</dbReference>
<organism evidence="8 9">
    <name type="scientific">Mesohalobacter halotolerans</name>
    <dbReference type="NCBI Taxonomy" id="1883405"/>
    <lineage>
        <taxon>Bacteria</taxon>
        <taxon>Pseudomonadati</taxon>
        <taxon>Bacteroidota</taxon>
        <taxon>Flavobacteriia</taxon>
        <taxon>Flavobacteriales</taxon>
        <taxon>Flavobacteriaceae</taxon>
        <taxon>Mesohalobacter</taxon>
    </lineage>
</organism>
<accession>A0A4V6AP61</accession>
<dbReference type="Pfam" id="PF03572">
    <property type="entry name" value="Peptidase_S41"/>
    <property type="match status" value="1"/>
</dbReference>
<protein>
    <submittedName>
        <fullName evidence="8">S41 family peptidase</fullName>
    </submittedName>
</protein>
<dbReference type="SMART" id="SM00245">
    <property type="entry name" value="TSPc"/>
    <property type="match status" value="1"/>
</dbReference>
<dbReference type="InterPro" id="IPR005151">
    <property type="entry name" value="Tail-specific_protease"/>
</dbReference>
<evidence type="ECO:0000259" key="7">
    <source>
        <dbReference type="PROSITE" id="PS50106"/>
    </source>
</evidence>
<keyword evidence="6" id="KW-0472">Membrane</keyword>
<dbReference type="SUPFAM" id="SSF52096">
    <property type="entry name" value="ClpP/crotonase"/>
    <property type="match status" value="1"/>
</dbReference>
<evidence type="ECO:0000256" key="2">
    <source>
        <dbReference type="ARBA" id="ARBA00022670"/>
    </source>
</evidence>
<dbReference type="AlphaFoldDB" id="A0A4V6AP61"/>
<keyword evidence="6" id="KW-0812">Transmembrane</keyword>
<sequence length="536" mass="59971">MKRVKIIYIPVLLSIACVIGIYIGALFNVSSPISSIKLYKQKQKLNTLIQLIENKYVDQVDTDSIVDLTISQIIQDLDPHTAYLPKAELDAENQSMNGSFVGIGISFYKNNDTLTVIRTIPNGPSDKAGLQSGDKILYADGLNLSQPEITSDSIVKLLKGERLTEVNLKVKRDKQENFLSFKVKRNSVSLKSVDAGFMIDSSTAYIKINRFAKTTYDEFKAYAKTLESKNPQRIIVDIRDNGGGYLKEAVDIADEFLADDTPVLYTKDRGGNMSETLATAQGLFENKKVIILINEKSASASEILAGAIQDNDRGLIVGRRSFGKGLVQRIMPLGDGSAVRLTVARYYTPTGRSIQRSYNNGREDYFNDYMSRYTNGELQSADSIVVVDSLTFKTPKGKTVYGGGGIIPDVFVPKEMGDVNTDLHDMFEAGILDRFIFSELEKNRSYYNSLNVEDFLSYYQVSQSMLVAFDDFLQSFDIKYEEDEYTQSTITTYLKATIAQQLFNTNLAYQIIVKKDVMVMKALNIKSQLSNPNLLQ</sequence>
<dbReference type="CDD" id="cd06782">
    <property type="entry name" value="cpPDZ_CPP-like"/>
    <property type="match status" value="1"/>
</dbReference>
<dbReference type="SMART" id="SM00228">
    <property type="entry name" value="PDZ"/>
    <property type="match status" value="1"/>
</dbReference>
<gene>
    <name evidence="8" type="ORF">FCN74_03240</name>
</gene>
<evidence type="ECO:0000256" key="6">
    <source>
        <dbReference type="SAM" id="Phobius"/>
    </source>
</evidence>
<dbReference type="Gene3D" id="3.90.226.10">
    <property type="entry name" value="2-enoyl-CoA Hydratase, Chain A, domain 1"/>
    <property type="match status" value="1"/>
</dbReference>
<keyword evidence="6" id="KW-1133">Transmembrane helix</keyword>
<dbReference type="EMBL" id="SWMU01000001">
    <property type="protein sequence ID" value="TKS57445.1"/>
    <property type="molecule type" value="Genomic_DNA"/>
</dbReference>
<keyword evidence="4 5" id="KW-0720">Serine protease</keyword>